<dbReference type="InterPro" id="IPR050109">
    <property type="entry name" value="HTH-type_TetR-like_transc_reg"/>
</dbReference>
<evidence type="ECO:0000313" key="7">
    <source>
        <dbReference type="Proteomes" id="UP001597183"/>
    </source>
</evidence>
<dbReference type="InterPro" id="IPR009057">
    <property type="entry name" value="Homeodomain-like_sf"/>
</dbReference>
<dbReference type="InterPro" id="IPR025996">
    <property type="entry name" value="MT1864/Rv1816-like_C"/>
</dbReference>
<dbReference type="SUPFAM" id="SSF46689">
    <property type="entry name" value="Homeodomain-like"/>
    <property type="match status" value="1"/>
</dbReference>
<dbReference type="SUPFAM" id="SSF48498">
    <property type="entry name" value="Tetracyclin repressor-like, C-terminal domain"/>
    <property type="match status" value="1"/>
</dbReference>
<name>A0ABW4AGA2_9ACTN</name>
<dbReference type="RefSeq" id="WP_317792284.1">
    <property type="nucleotide sequence ID" value="NZ_AP028461.1"/>
</dbReference>
<gene>
    <name evidence="6" type="ORF">ACFQ5G_29775</name>
</gene>
<dbReference type="Pfam" id="PF00440">
    <property type="entry name" value="TetR_N"/>
    <property type="match status" value="1"/>
</dbReference>
<dbReference type="PANTHER" id="PTHR30055:SF209">
    <property type="entry name" value="POSSIBLE TRANSCRIPTIONAL REGULATORY PROTEIN (PROBABLY TETR-FAMILY)"/>
    <property type="match status" value="1"/>
</dbReference>
<comment type="caution">
    <text evidence="6">The sequence shown here is derived from an EMBL/GenBank/DDBJ whole genome shotgun (WGS) entry which is preliminary data.</text>
</comment>
<evidence type="ECO:0000256" key="4">
    <source>
        <dbReference type="PROSITE-ProRule" id="PRU00335"/>
    </source>
</evidence>
<sequence>MVKQGRDPRAELVEAGARVLAEQGPGALSARSLARAAGTSTMAVYTHFGGMPAVVRAIIHEGFARLAAELAQVPETTDPVADCAALALAYRRAAHRAPHLYRVMFGATGFELTAEDREIGAYTLKVAHDVLARCIADGRFRPAEPWVLTRQSWCLAHGLVSLELAGFHPDPTIADTDYRTHLINFAVGAGDDLPRAESSITNGFRGTAAIGDAPKRSTDRG</sequence>
<evidence type="ECO:0000256" key="3">
    <source>
        <dbReference type="ARBA" id="ARBA00023163"/>
    </source>
</evidence>
<keyword evidence="7" id="KW-1185">Reference proteome</keyword>
<evidence type="ECO:0000256" key="2">
    <source>
        <dbReference type="ARBA" id="ARBA00023125"/>
    </source>
</evidence>
<dbReference type="InterPro" id="IPR001647">
    <property type="entry name" value="HTH_TetR"/>
</dbReference>
<keyword evidence="3" id="KW-0804">Transcription</keyword>
<feature type="DNA-binding region" description="H-T-H motif" evidence="4">
    <location>
        <begin position="29"/>
        <end position="48"/>
    </location>
</feature>
<evidence type="ECO:0000259" key="5">
    <source>
        <dbReference type="PROSITE" id="PS50977"/>
    </source>
</evidence>
<evidence type="ECO:0000313" key="6">
    <source>
        <dbReference type="EMBL" id="MFD1369548.1"/>
    </source>
</evidence>
<keyword evidence="2 4" id="KW-0238">DNA-binding</keyword>
<dbReference type="Gene3D" id="1.10.357.10">
    <property type="entry name" value="Tetracycline Repressor, domain 2"/>
    <property type="match status" value="1"/>
</dbReference>
<dbReference type="PANTHER" id="PTHR30055">
    <property type="entry name" value="HTH-TYPE TRANSCRIPTIONAL REGULATOR RUTR"/>
    <property type="match status" value="1"/>
</dbReference>
<dbReference type="EMBL" id="JBHTMK010000040">
    <property type="protein sequence ID" value="MFD1369548.1"/>
    <property type="molecule type" value="Genomic_DNA"/>
</dbReference>
<evidence type="ECO:0000256" key="1">
    <source>
        <dbReference type="ARBA" id="ARBA00023015"/>
    </source>
</evidence>
<proteinExistence type="predicted"/>
<organism evidence="6 7">
    <name type="scientific">Actinoplanes sichuanensis</name>
    <dbReference type="NCBI Taxonomy" id="512349"/>
    <lineage>
        <taxon>Bacteria</taxon>
        <taxon>Bacillati</taxon>
        <taxon>Actinomycetota</taxon>
        <taxon>Actinomycetes</taxon>
        <taxon>Micromonosporales</taxon>
        <taxon>Micromonosporaceae</taxon>
        <taxon>Actinoplanes</taxon>
    </lineage>
</organism>
<dbReference type="Pfam" id="PF13305">
    <property type="entry name" value="TetR_C_33"/>
    <property type="match status" value="1"/>
</dbReference>
<accession>A0ABW4AGA2</accession>
<protein>
    <submittedName>
        <fullName evidence="6">TetR/AcrR family transcriptional regulator</fullName>
    </submittedName>
</protein>
<reference evidence="7" key="1">
    <citation type="journal article" date="2019" name="Int. J. Syst. Evol. Microbiol.">
        <title>The Global Catalogue of Microorganisms (GCM) 10K type strain sequencing project: providing services to taxonomists for standard genome sequencing and annotation.</title>
        <authorList>
            <consortium name="The Broad Institute Genomics Platform"/>
            <consortium name="The Broad Institute Genome Sequencing Center for Infectious Disease"/>
            <person name="Wu L."/>
            <person name="Ma J."/>
        </authorList>
    </citation>
    <scope>NUCLEOTIDE SEQUENCE [LARGE SCALE GENOMIC DNA]</scope>
    <source>
        <strain evidence="7">CCM 7526</strain>
    </source>
</reference>
<dbReference type="PROSITE" id="PS50977">
    <property type="entry name" value="HTH_TETR_2"/>
    <property type="match status" value="1"/>
</dbReference>
<feature type="domain" description="HTH tetR-type" evidence="5">
    <location>
        <begin position="6"/>
        <end position="66"/>
    </location>
</feature>
<dbReference type="Proteomes" id="UP001597183">
    <property type="component" value="Unassembled WGS sequence"/>
</dbReference>
<dbReference type="InterPro" id="IPR036271">
    <property type="entry name" value="Tet_transcr_reg_TetR-rel_C_sf"/>
</dbReference>
<keyword evidence="1" id="KW-0805">Transcription regulation</keyword>